<sequence>MWVNIFATFCESIIQSKKVAYVSLGPHAGKLFMIVDVIDQSRALADGPLCQVRRQAVPFKCMPLTDSVVKFPHSACRYQTGAATRWAKKIETRERKARMTDSDHYKVMKAKKMRSRIANNNKRSF</sequence>
<evidence type="ECO:0000313" key="8">
    <source>
        <dbReference type="Proteomes" id="UP000694399"/>
    </source>
</evidence>
<dbReference type="SUPFAM" id="SSF50104">
    <property type="entry name" value="Translation proteins SH3-like domain"/>
    <property type="match status" value="1"/>
</dbReference>
<dbReference type="Gene3D" id="2.30.30.30">
    <property type="match status" value="1"/>
</dbReference>
<reference evidence="7" key="2">
    <citation type="submission" date="2025-08" db="UniProtKB">
        <authorList>
            <consortium name="Ensembl"/>
        </authorList>
    </citation>
    <scope>IDENTIFICATION</scope>
</reference>
<keyword evidence="8" id="KW-1185">Reference proteome</keyword>
<dbReference type="Proteomes" id="UP000694399">
    <property type="component" value="Chromosome B2"/>
</dbReference>
<name>A0A8C8WIZ5_PANLE</name>
<evidence type="ECO:0000256" key="3">
    <source>
        <dbReference type="ARBA" id="ARBA00023274"/>
    </source>
</evidence>
<dbReference type="GeneTree" id="ENSGT00390000007888"/>
<evidence type="ECO:0000313" key="7">
    <source>
        <dbReference type="Ensembl" id="ENSPLOP00000004557.1"/>
    </source>
</evidence>
<feature type="domain" description="Large ribosomal subunit protein eL14" evidence="6">
    <location>
        <begin position="82"/>
        <end position="114"/>
    </location>
</feature>
<comment type="similarity">
    <text evidence="1">Belongs to the eukaryotic ribosomal protein eL14 family.</text>
</comment>
<dbReference type="InterPro" id="IPR039660">
    <property type="entry name" value="Ribosomal_eL14"/>
</dbReference>
<accession>A0A8C8WIZ5</accession>
<dbReference type="PANTHER" id="PTHR11127:SF2">
    <property type="entry name" value="LARGE RIBOSOMAL SUBUNIT PROTEIN EL14"/>
    <property type="match status" value="1"/>
</dbReference>
<dbReference type="GO" id="GO:0003735">
    <property type="term" value="F:structural constituent of ribosome"/>
    <property type="evidence" value="ECO:0007669"/>
    <property type="project" value="InterPro"/>
</dbReference>
<dbReference type="InterPro" id="IPR002784">
    <property type="entry name" value="Ribosomal_eL14_dom"/>
</dbReference>
<proteinExistence type="inferred from homology"/>
<evidence type="ECO:0000256" key="4">
    <source>
        <dbReference type="ARBA" id="ARBA00035215"/>
    </source>
</evidence>
<dbReference type="GO" id="GO:0006412">
    <property type="term" value="P:translation"/>
    <property type="evidence" value="ECO:0007669"/>
    <property type="project" value="InterPro"/>
</dbReference>
<keyword evidence="2" id="KW-0689">Ribosomal protein</keyword>
<reference evidence="7" key="1">
    <citation type="journal article" date="2019" name="bioRxiv">
        <title>Long live the king: chromosome-level assembly of the lion (Panthera leo) using linked-read, Hi-C, and long read data.</title>
        <authorList>
            <person name="Armstrong E.E."/>
            <person name="Taylor R.W."/>
            <person name="Miller D.E."/>
            <person name="Kaelin C."/>
            <person name="Barsh G."/>
            <person name="Hadly E.A."/>
            <person name="Petrov D."/>
        </authorList>
    </citation>
    <scope>NUCLEOTIDE SEQUENCE [LARGE SCALE GENOMIC DNA]</scope>
</reference>
<dbReference type="Gene3D" id="6.10.250.2270">
    <property type="match status" value="1"/>
</dbReference>
<dbReference type="CDD" id="cd23702">
    <property type="entry name" value="eL14"/>
    <property type="match status" value="1"/>
</dbReference>
<dbReference type="GO" id="GO:0031090">
    <property type="term" value="C:organelle membrane"/>
    <property type="evidence" value="ECO:0007669"/>
    <property type="project" value="UniProtKB-ARBA"/>
</dbReference>
<evidence type="ECO:0000256" key="1">
    <source>
        <dbReference type="ARBA" id="ARBA00006592"/>
    </source>
</evidence>
<dbReference type="PANTHER" id="PTHR11127">
    <property type="entry name" value="60S RIBOSOMAL PROTEIN L14"/>
    <property type="match status" value="1"/>
</dbReference>
<dbReference type="GO" id="GO:0042273">
    <property type="term" value="P:ribosomal large subunit biogenesis"/>
    <property type="evidence" value="ECO:0007669"/>
    <property type="project" value="TreeGrafter"/>
</dbReference>
<evidence type="ECO:0000256" key="2">
    <source>
        <dbReference type="ARBA" id="ARBA00022980"/>
    </source>
</evidence>
<dbReference type="GO" id="GO:0022625">
    <property type="term" value="C:cytosolic large ribosomal subunit"/>
    <property type="evidence" value="ECO:0007669"/>
    <property type="project" value="TreeGrafter"/>
</dbReference>
<protein>
    <recommendedName>
        <fullName evidence="4">Large ribosomal subunit protein eL14</fullName>
    </recommendedName>
    <alternativeName>
        <fullName evidence="5">60S ribosomal protein L14</fullName>
    </alternativeName>
</protein>
<keyword evidence="3" id="KW-0687">Ribonucleoprotein</keyword>
<dbReference type="OMA" id="ANWRFVE"/>
<dbReference type="InterPro" id="IPR008991">
    <property type="entry name" value="Translation_prot_SH3-like_sf"/>
</dbReference>
<evidence type="ECO:0000256" key="5">
    <source>
        <dbReference type="ARBA" id="ARBA00035318"/>
    </source>
</evidence>
<evidence type="ECO:0000259" key="6">
    <source>
        <dbReference type="Pfam" id="PF01929"/>
    </source>
</evidence>
<dbReference type="GO" id="GO:0003723">
    <property type="term" value="F:RNA binding"/>
    <property type="evidence" value="ECO:0007669"/>
    <property type="project" value="InterPro"/>
</dbReference>
<organism evidence="7 8">
    <name type="scientific">Panthera leo</name>
    <name type="common">Lion</name>
    <dbReference type="NCBI Taxonomy" id="9689"/>
    <lineage>
        <taxon>Eukaryota</taxon>
        <taxon>Metazoa</taxon>
        <taxon>Chordata</taxon>
        <taxon>Craniata</taxon>
        <taxon>Vertebrata</taxon>
        <taxon>Euteleostomi</taxon>
        <taxon>Mammalia</taxon>
        <taxon>Eutheria</taxon>
        <taxon>Laurasiatheria</taxon>
        <taxon>Carnivora</taxon>
        <taxon>Feliformia</taxon>
        <taxon>Felidae</taxon>
        <taxon>Pantherinae</taxon>
        <taxon>Panthera</taxon>
    </lineage>
</organism>
<dbReference type="Pfam" id="PF01929">
    <property type="entry name" value="Ribosomal_L14e"/>
    <property type="match status" value="1"/>
</dbReference>
<dbReference type="Ensembl" id="ENSPLOT00000005030.1">
    <property type="protein sequence ID" value="ENSPLOP00000004557.1"/>
    <property type="gene ID" value="ENSPLOG00000003341.1"/>
</dbReference>
<reference evidence="7" key="3">
    <citation type="submission" date="2025-09" db="UniProtKB">
        <authorList>
            <consortium name="Ensembl"/>
        </authorList>
    </citation>
    <scope>IDENTIFICATION</scope>
</reference>
<dbReference type="AlphaFoldDB" id="A0A8C8WIZ5"/>
<dbReference type="InterPro" id="IPR014722">
    <property type="entry name" value="Rib_uL2_dom2"/>
</dbReference>